<feature type="non-terminal residue" evidence="2">
    <location>
        <position position="1"/>
    </location>
</feature>
<gene>
    <name evidence="2" type="ORF">AFUS01_LOCUS46290</name>
</gene>
<protein>
    <submittedName>
        <fullName evidence="2">Uncharacterized protein</fullName>
    </submittedName>
</protein>
<dbReference type="EMBL" id="CAJVCH010571294">
    <property type="protein sequence ID" value="CAG7837133.1"/>
    <property type="molecule type" value="Genomic_DNA"/>
</dbReference>
<dbReference type="Proteomes" id="UP000708208">
    <property type="component" value="Unassembled WGS sequence"/>
</dbReference>
<name>A0A8J2PN30_9HEXA</name>
<sequence length="109" mass="12669">MNFFDFQKSVHLMQSQILPAKLIVANKIEEVQPPFLRSEAKLKFRIGIDGIECKEPFVTQLEDDYNDAFIQMSEFFKSTNTALGKINDRLDKLENRLEILQSDNMKIKA</sequence>
<evidence type="ECO:0000313" key="3">
    <source>
        <dbReference type="Proteomes" id="UP000708208"/>
    </source>
</evidence>
<accession>A0A8J2PN30</accession>
<keyword evidence="1" id="KW-0175">Coiled coil</keyword>
<reference evidence="2" key="1">
    <citation type="submission" date="2021-06" db="EMBL/GenBank/DDBJ databases">
        <authorList>
            <person name="Hodson N. C."/>
            <person name="Mongue J. A."/>
            <person name="Jaron S. K."/>
        </authorList>
    </citation>
    <scope>NUCLEOTIDE SEQUENCE</scope>
</reference>
<proteinExistence type="predicted"/>
<comment type="caution">
    <text evidence="2">The sequence shown here is derived from an EMBL/GenBank/DDBJ whole genome shotgun (WGS) entry which is preliminary data.</text>
</comment>
<feature type="coiled-coil region" evidence="1">
    <location>
        <begin position="76"/>
        <end position="103"/>
    </location>
</feature>
<keyword evidence="3" id="KW-1185">Reference proteome</keyword>
<dbReference type="AlphaFoldDB" id="A0A8J2PN30"/>
<evidence type="ECO:0000256" key="1">
    <source>
        <dbReference type="SAM" id="Coils"/>
    </source>
</evidence>
<organism evidence="2 3">
    <name type="scientific">Allacma fusca</name>
    <dbReference type="NCBI Taxonomy" id="39272"/>
    <lineage>
        <taxon>Eukaryota</taxon>
        <taxon>Metazoa</taxon>
        <taxon>Ecdysozoa</taxon>
        <taxon>Arthropoda</taxon>
        <taxon>Hexapoda</taxon>
        <taxon>Collembola</taxon>
        <taxon>Symphypleona</taxon>
        <taxon>Sminthuridae</taxon>
        <taxon>Allacma</taxon>
    </lineage>
</organism>
<evidence type="ECO:0000313" key="2">
    <source>
        <dbReference type="EMBL" id="CAG7837133.1"/>
    </source>
</evidence>